<reference evidence="1" key="1">
    <citation type="submission" date="2021-12" db="EMBL/GenBank/DDBJ databases">
        <title>Comparative genomics, transcriptomics and evolutionary studies reveal genomic signatures of adaptation to plant cell wall in hemibiotrophic fungi.</title>
        <authorList>
            <consortium name="DOE Joint Genome Institute"/>
            <person name="Baroncelli R."/>
            <person name="Diaz J.F."/>
            <person name="Benocci T."/>
            <person name="Peng M."/>
            <person name="Battaglia E."/>
            <person name="Haridas S."/>
            <person name="Andreopoulos W."/>
            <person name="Labutti K."/>
            <person name="Pangilinan J."/>
            <person name="Floch G.L."/>
            <person name="Makela M.R."/>
            <person name="Henrissat B."/>
            <person name="Grigoriev I.V."/>
            <person name="Crouch J.A."/>
            <person name="De Vries R.P."/>
            <person name="Sukno S.A."/>
            <person name="Thon M.R."/>
        </authorList>
    </citation>
    <scope>NUCLEOTIDE SEQUENCE</scope>
    <source>
        <strain evidence="1">CBS 112980</strain>
    </source>
</reference>
<keyword evidence="2" id="KW-1185">Reference proteome</keyword>
<proteinExistence type="predicted"/>
<accession>A0AAD8U965</accession>
<protein>
    <submittedName>
        <fullName evidence="1">Uncharacterized protein</fullName>
    </submittedName>
</protein>
<dbReference type="AlphaFoldDB" id="A0AAD8U965"/>
<gene>
    <name evidence="1" type="ORF">BDZ83DRAFT_758892</name>
</gene>
<dbReference type="EMBL" id="JAHMHS010000282">
    <property type="protein sequence ID" value="KAK1703433.1"/>
    <property type="molecule type" value="Genomic_DNA"/>
</dbReference>
<comment type="caution">
    <text evidence="1">The sequence shown here is derived from an EMBL/GenBank/DDBJ whole genome shotgun (WGS) entry which is preliminary data.</text>
</comment>
<dbReference type="Proteomes" id="UP001244207">
    <property type="component" value="Unassembled WGS sequence"/>
</dbReference>
<organism evidence="1 2">
    <name type="scientific">Glomerella acutata</name>
    <name type="common">Colletotrichum acutatum</name>
    <dbReference type="NCBI Taxonomy" id="27357"/>
    <lineage>
        <taxon>Eukaryota</taxon>
        <taxon>Fungi</taxon>
        <taxon>Dikarya</taxon>
        <taxon>Ascomycota</taxon>
        <taxon>Pezizomycotina</taxon>
        <taxon>Sordariomycetes</taxon>
        <taxon>Hypocreomycetidae</taxon>
        <taxon>Glomerellales</taxon>
        <taxon>Glomerellaceae</taxon>
        <taxon>Colletotrichum</taxon>
        <taxon>Colletotrichum acutatum species complex</taxon>
    </lineage>
</organism>
<evidence type="ECO:0000313" key="2">
    <source>
        <dbReference type="Proteomes" id="UP001244207"/>
    </source>
</evidence>
<dbReference type="RefSeq" id="XP_060357289.1">
    <property type="nucleotide sequence ID" value="XM_060515108.1"/>
</dbReference>
<sequence>MAEIVGLVVACVEVLEATFETVQRITTALERIKERNKNGFKTLDSVCAQVAITKQILKNIVQVDEEHHTPLVYASVELVKQKACNLKAAAEEFGSPAENKFKAFLNELIRGDARLKTFDRMQVDLIMAQSTLITSLVAHNYVQGTTEGTVDINISIVERVNNFFKPDIEVNYARQILNLVGGHGEPIDDGIVCTVKAQDLEKLMQDVPQRLPGANGKIVRILNHNHVEDWGMVTVDIGSPGEGTPHVDSVTAEFNVVSGNGFCSAGPMSYNTASKTQALRASLKTVEGNQDAALKMLEATLPDFKS</sequence>
<name>A0AAD8U965_GLOAC</name>
<dbReference type="GeneID" id="85399006"/>
<evidence type="ECO:0000313" key="1">
    <source>
        <dbReference type="EMBL" id="KAK1703433.1"/>
    </source>
</evidence>